<evidence type="ECO:0000259" key="2">
    <source>
        <dbReference type="Pfam" id="PF18164"/>
    </source>
</evidence>
<evidence type="ECO:0000259" key="1">
    <source>
        <dbReference type="Pfam" id="PF18082"/>
    </source>
</evidence>
<dbReference type="RefSeq" id="WP_344306035.1">
    <property type="nucleotide sequence ID" value="NZ_BAAANY010000001.1"/>
</dbReference>
<evidence type="ECO:0000313" key="3">
    <source>
        <dbReference type="EMBL" id="GAA1655260.1"/>
    </source>
</evidence>
<comment type="caution">
    <text evidence="3">The sequence shown here is derived from an EMBL/GenBank/DDBJ whole genome shotgun (WGS) entry which is preliminary data.</text>
</comment>
<dbReference type="Pfam" id="PF18164">
    <property type="entry name" value="GNAT_C"/>
    <property type="match status" value="1"/>
</dbReference>
<keyword evidence="4" id="KW-1185">Reference proteome</keyword>
<dbReference type="Pfam" id="PF18082">
    <property type="entry name" value="NAT_N"/>
    <property type="match status" value="1"/>
</dbReference>
<keyword evidence="3" id="KW-0808">Transferase</keyword>
<dbReference type="GO" id="GO:0016746">
    <property type="term" value="F:acyltransferase activity"/>
    <property type="evidence" value="ECO:0007669"/>
    <property type="project" value="UniProtKB-KW"/>
</dbReference>
<name>A0ABP4RMB5_9ACTN</name>
<feature type="domain" description="N-acyltransferase N-terminal" evidence="1">
    <location>
        <begin position="42"/>
        <end position="172"/>
    </location>
</feature>
<dbReference type="InterPro" id="IPR041644">
    <property type="entry name" value="GNAT_C"/>
</dbReference>
<gene>
    <name evidence="3" type="ORF">GCM10009765_00490</name>
</gene>
<evidence type="ECO:0000313" key="4">
    <source>
        <dbReference type="Proteomes" id="UP001500618"/>
    </source>
</evidence>
<dbReference type="Proteomes" id="UP001500618">
    <property type="component" value="Unassembled WGS sequence"/>
</dbReference>
<accession>A0ABP4RMB5</accession>
<sequence length="333" mass="37032">MAEGGTVRTVEELLVDGAATKIWLAHLEEIGDPDFVVALPENLAPTLLELAVPHEDIDILCAMAPKMWERPRLRWLLRRSMHSLVRTMGEVPRPPCFPSPAKDGDPLARYLFVFVFLAILPHVKAFHLGLGIPAEISRLTLADLGRTMAANRQQDGVGGLRTVDWLMSHFRGVIYQIGRLQFERATLGTRTGKAVQAAGEPFGPGDLTLAVHIPSRYGPLTPAACDDSFRAAGESFARYFPDEHYRTAVCHSWLLDPQLADYLPADANIIRFQRRFQQAYQPEADDATTQLFVFGRTDLTLDELPGDTTLRRAVADHLKAGRHWHGSAGWLVL</sequence>
<dbReference type="InterPro" id="IPR041273">
    <property type="entry name" value="NAT_N"/>
</dbReference>
<dbReference type="Gene3D" id="3.40.630.120">
    <property type="match status" value="1"/>
</dbReference>
<proteinExistence type="predicted"/>
<protein>
    <submittedName>
        <fullName evidence="3">Acyltransferase domain-containing protein</fullName>
    </submittedName>
</protein>
<organism evidence="3 4">
    <name type="scientific">Fodinicola feengrottensis</name>
    <dbReference type="NCBI Taxonomy" id="435914"/>
    <lineage>
        <taxon>Bacteria</taxon>
        <taxon>Bacillati</taxon>
        <taxon>Actinomycetota</taxon>
        <taxon>Actinomycetes</taxon>
        <taxon>Mycobacteriales</taxon>
        <taxon>Fodinicola</taxon>
    </lineage>
</organism>
<feature type="domain" description="GNAT-like C-terminal" evidence="2">
    <location>
        <begin position="174"/>
        <end position="331"/>
    </location>
</feature>
<reference evidence="4" key="1">
    <citation type="journal article" date="2019" name="Int. J. Syst. Evol. Microbiol.">
        <title>The Global Catalogue of Microorganisms (GCM) 10K type strain sequencing project: providing services to taxonomists for standard genome sequencing and annotation.</title>
        <authorList>
            <consortium name="The Broad Institute Genomics Platform"/>
            <consortium name="The Broad Institute Genome Sequencing Center for Infectious Disease"/>
            <person name="Wu L."/>
            <person name="Ma J."/>
        </authorList>
    </citation>
    <scope>NUCLEOTIDE SEQUENCE [LARGE SCALE GENOMIC DNA]</scope>
    <source>
        <strain evidence="4">JCM 14718</strain>
    </source>
</reference>
<keyword evidence="3" id="KW-0012">Acyltransferase</keyword>
<dbReference type="EMBL" id="BAAANY010000001">
    <property type="protein sequence ID" value="GAA1655260.1"/>
    <property type="molecule type" value="Genomic_DNA"/>
</dbReference>